<feature type="compositionally biased region" description="Low complexity" evidence="1">
    <location>
        <begin position="106"/>
        <end position="116"/>
    </location>
</feature>
<comment type="caution">
    <text evidence="2">The sequence shown here is derived from an EMBL/GenBank/DDBJ whole genome shotgun (WGS) entry which is preliminary data.</text>
</comment>
<sequence length="116" mass="12692">MLAFALPITGTESVQWVAIIGDEMESLQKNETWELARRPPGRKIVTCKWLFKNKERLSPSEGIKHKARVVASGRLYLSGWPLYPIPANPRPERGIGPGVSQGGGARARAAGFLPLS</sequence>
<reference evidence="2 3" key="1">
    <citation type="submission" date="2024-01" db="EMBL/GenBank/DDBJ databases">
        <title>The complete chloroplast genome sequence of Lithospermum erythrorhizon: insights into the phylogenetic relationship among Boraginaceae species and the maternal lineages of purple gromwells.</title>
        <authorList>
            <person name="Okada T."/>
            <person name="Watanabe K."/>
        </authorList>
    </citation>
    <scope>NUCLEOTIDE SEQUENCE [LARGE SCALE GENOMIC DNA]</scope>
</reference>
<keyword evidence="3" id="KW-1185">Reference proteome</keyword>
<evidence type="ECO:0000313" key="2">
    <source>
        <dbReference type="EMBL" id="GAA0177818.1"/>
    </source>
</evidence>
<organism evidence="2 3">
    <name type="scientific">Lithospermum erythrorhizon</name>
    <name type="common">Purple gromwell</name>
    <name type="synonym">Lithospermum officinale var. erythrorhizon</name>
    <dbReference type="NCBI Taxonomy" id="34254"/>
    <lineage>
        <taxon>Eukaryota</taxon>
        <taxon>Viridiplantae</taxon>
        <taxon>Streptophyta</taxon>
        <taxon>Embryophyta</taxon>
        <taxon>Tracheophyta</taxon>
        <taxon>Spermatophyta</taxon>
        <taxon>Magnoliopsida</taxon>
        <taxon>eudicotyledons</taxon>
        <taxon>Gunneridae</taxon>
        <taxon>Pentapetalae</taxon>
        <taxon>asterids</taxon>
        <taxon>lamiids</taxon>
        <taxon>Boraginales</taxon>
        <taxon>Boraginaceae</taxon>
        <taxon>Boraginoideae</taxon>
        <taxon>Lithospermeae</taxon>
        <taxon>Lithospermum</taxon>
    </lineage>
</organism>
<gene>
    <name evidence="2" type="ORF">LIER_29755</name>
</gene>
<evidence type="ECO:0000256" key="1">
    <source>
        <dbReference type="SAM" id="MobiDB-lite"/>
    </source>
</evidence>
<dbReference type="Proteomes" id="UP001454036">
    <property type="component" value="Unassembled WGS sequence"/>
</dbReference>
<evidence type="ECO:0000313" key="3">
    <source>
        <dbReference type="Proteomes" id="UP001454036"/>
    </source>
</evidence>
<proteinExistence type="predicted"/>
<dbReference type="EMBL" id="BAABME010010356">
    <property type="protein sequence ID" value="GAA0177818.1"/>
    <property type="molecule type" value="Genomic_DNA"/>
</dbReference>
<accession>A0AAV3RKM7</accession>
<dbReference type="AlphaFoldDB" id="A0AAV3RKM7"/>
<protein>
    <submittedName>
        <fullName evidence="2">Uncharacterized protein</fullName>
    </submittedName>
</protein>
<name>A0AAV3RKM7_LITER</name>
<feature type="compositionally biased region" description="Gly residues" evidence="1">
    <location>
        <begin position="95"/>
        <end position="105"/>
    </location>
</feature>
<feature type="region of interest" description="Disordered" evidence="1">
    <location>
        <begin position="93"/>
        <end position="116"/>
    </location>
</feature>